<protein>
    <submittedName>
        <fullName evidence="1">Uncharacterized protein</fullName>
    </submittedName>
</protein>
<dbReference type="PATRIC" id="fig|1240678.4.peg.3476"/>
<name>A0A0D7CKM2_9ACTN</name>
<sequence>MRVTLPVFTPPWIVVYHALERVHVARWSGRLFQVQTVPPTTRVERAAVARAAEGVASHADHTRAIAVDLLEELSSSELFGPHGDAVVRIVEAASALDEERARALESARHPAAEREYGKAWDRWLAEQPEAASYRNRDHAWTLSIPGAGFSGSPIGYGFSLIWKTVNAAARDRGGPGSLTLDEDGDRILGDPWETTLGALLDAAMAVGAPHLVDSDAVTVLTAAWGMVFEP</sequence>
<dbReference type="EMBL" id="JRKI01000026">
    <property type="protein sequence ID" value="KIZ16641.1"/>
    <property type="molecule type" value="Genomic_DNA"/>
</dbReference>
<gene>
    <name evidence="1" type="ORF">SNA_16540</name>
</gene>
<accession>A0A0D7CKM2</accession>
<dbReference type="Proteomes" id="UP000032458">
    <property type="component" value="Unassembled WGS sequence"/>
</dbReference>
<reference evidence="1 2" key="1">
    <citation type="submission" date="2014-09" db="EMBL/GenBank/DDBJ databases">
        <title>Draft genome sequence of Streptomyces natalensis ATCC 27448, producer of the antifungal pimaricin.</title>
        <authorList>
            <person name="Mendes M.V."/>
            <person name="Beites T."/>
            <person name="Pires S."/>
            <person name="Santos C.L."/>
            <person name="Moradas-Ferreira P."/>
        </authorList>
    </citation>
    <scope>NUCLEOTIDE SEQUENCE [LARGE SCALE GENOMIC DNA]</scope>
    <source>
        <strain evidence="1 2">ATCC 27448</strain>
    </source>
</reference>
<proteinExistence type="predicted"/>
<organism evidence="1 2">
    <name type="scientific">Streptomyces natalensis ATCC 27448</name>
    <dbReference type="NCBI Taxonomy" id="1240678"/>
    <lineage>
        <taxon>Bacteria</taxon>
        <taxon>Bacillati</taxon>
        <taxon>Actinomycetota</taxon>
        <taxon>Actinomycetes</taxon>
        <taxon>Kitasatosporales</taxon>
        <taxon>Streptomycetaceae</taxon>
        <taxon>Streptomyces</taxon>
    </lineage>
</organism>
<dbReference type="AlphaFoldDB" id="A0A0D7CKM2"/>
<comment type="caution">
    <text evidence="1">The sequence shown here is derived from an EMBL/GenBank/DDBJ whole genome shotgun (WGS) entry which is preliminary data.</text>
</comment>
<keyword evidence="2" id="KW-1185">Reference proteome</keyword>
<evidence type="ECO:0000313" key="2">
    <source>
        <dbReference type="Proteomes" id="UP000032458"/>
    </source>
</evidence>
<evidence type="ECO:0000313" key="1">
    <source>
        <dbReference type="EMBL" id="KIZ16641.1"/>
    </source>
</evidence>